<dbReference type="SUPFAM" id="SSF52540">
    <property type="entry name" value="P-loop containing nucleoside triphosphate hydrolases"/>
    <property type="match status" value="1"/>
</dbReference>
<dbReference type="SUPFAM" id="SSF52467">
    <property type="entry name" value="DHS-like NAD/FAD-binding domain"/>
    <property type="match status" value="1"/>
</dbReference>
<dbReference type="Gene3D" id="3.40.50.300">
    <property type="entry name" value="P-loop containing nucleotide triphosphate hydrolases"/>
    <property type="match status" value="1"/>
</dbReference>
<gene>
    <name evidence="1" type="ORF">DF3PB_880003</name>
</gene>
<reference evidence="1" key="1">
    <citation type="submission" date="2018-07" db="EMBL/GenBank/DDBJ databases">
        <authorList>
            <person name="Quirk P.G."/>
            <person name="Krulwich T.A."/>
        </authorList>
    </citation>
    <scope>NUCLEOTIDE SEQUENCE</scope>
</reference>
<dbReference type="Pfam" id="PF13289">
    <property type="entry name" value="SIR2_2"/>
    <property type="match status" value="1"/>
</dbReference>
<sequence length="815" mass="92565">MQLPEATTIEAGTSILFLGAGFSAEAKNFANVAIKDVEGLKKLLLDEIGEPVDGYDLESAAEEYVRYHGEKGAEKVTQALHANFRSKTYTNEQRLIVCQPWYRIYTTNYDDVIENICAEEKKQITTIEISDPVSVPIPDTTQLIHIYGNITRASADEFKRHFLLTESQRDNSPFIKSPWLRRFHDDLLTARSVIFVGFSLNDIDLRRLLGTLPREVLTKVHFVERPSAKKPILNRMNKYGTAHPIGLDALAAHLSVKRTGAPVRQYAAMPMLLKELNFSQQLTSPVSSKDVESLMISGDVNLNKIAQADISGAPGSYTISRSKNAYLRAVKNAAGDRPILVHSDIGNGKTVFAHQIAYQFSQRNFRVFRAEREPENIGEILSFLQALDEPALLIFDDVMKFSSLPEAIIRMNRRNIVVLATVRSIVVDTAKERVRARLGNATSIEIDLNSPQRDECERIVTYLDQNGLLGKNANWSPREKMEFVQKKCGGQLRDIILSLYETGTLHARVSELLQNIQKLGKRERDVIGLGALLSYADFTNMVQFSIVSDLVDYTDGIESLREKLSENELSTLVRLDTGDVLIRSPALAFFILTNVFSTESILQLVKTALFNLDNYYCDEDDFVTLGKNLLKFSLYGPMLKNKRDNKAIERFYDECRTLRFASDDPLFWVQRSICNMHDKQFAISYRFVETAYALAKKMRNYDTYQVDNHRARLMLTQSREEGVSEDGRREQEAMSLLSSVLNRKDDDLYHPLSVMRLYADIVDKWRDKLSHVQKAALKKALDQAIMSIGKSHQSGRFRNLPDVKRRLTDATQQLL</sequence>
<name>A0A380TM04_9ZZZZ</name>
<dbReference type="InterPro" id="IPR027417">
    <property type="entry name" value="P-loop_NTPase"/>
</dbReference>
<dbReference type="EMBL" id="UIDG01000643">
    <property type="protein sequence ID" value="SUS08781.1"/>
    <property type="molecule type" value="Genomic_DNA"/>
</dbReference>
<evidence type="ECO:0000313" key="1">
    <source>
        <dbReference type="EMBL" id="SUS08781.1"/>
    </source>
</evidence>
<dbReference type="InterPro" id="IPR029035">
    <property type="entry name" value="DHS-like_NAD/FAD-binding_dom"/>
</dbReference>
<protein>
    <submittedName>
        <fullName evidence="1">Uncharacterized protein</fullName>
    </submittedName>
</protein>
<organism evidence="1">
    <name type="scientific">metagenome</name>
    <dbReference type="NCBI Taxonomy" id="256318"/>
    <lineage>
        <taxon>unclassified sequences</taxon>
        <taxon>metagenomes</taxon>
    </lineage>
</organism>
<proteinExistence type="predicted"/>
<dbReference type="AlphaFoldDB" id="A0A380TM04"/>
<accession>A0A380TM04</accession>